<keyword evidence="3" id="KW-1185">Reference proteome</keyword>
<dbReference type="SUPFAM" id="SSF47413">
    <property type="entry name" value="lambda repressor-like DNA-binding domains"/>
    <property type="match status" value="1"/>
</dbReference>
<evidence type="ECO:0000313" key="2">
    <source>
        <dbReference type="EMBL" id="MCP1259708.1"/>
    </source>
</evidence>
<dbReference type="InterPro" id="IPR001387">
    <property type="entry name" value="Cro/C1-type_HTH"/>
</dbReference>
<dbReference type="RefSeq" id="WP_198912041.1">
    <property type="nucleotide sequence ID" value="NZ_JAMYZY010000045.1"/>
</dbReference>
<protein>
    <submittedName>
        <fullName evidence="2">XRE family transcriptional regulator</fullName>
    </submittedName>
</protein>
<dbReference type="InterPro" id="IPR010982">
    <property type="entry name" value="Lambda_DNA-bd_dom_sf"/>
</dbReference>
<sequence>MMMDIRPIRTDADYDWTVKEIEQYFDTEPAPGTPEADRFAVLTTLINAYDREHYAVPAAEPVEVLRFYMEQNGLKQADFGRVIGSQPRASEVLNEQRALSVAMIDRIREAWGISADLLIGVGGRTTQKVTREMAAA</sequence>
<dbReference type="Proteomes" id="UP001523528">
    <property type="component" value="Unassembled WGS sequence"/>
</dbReference>
<dbReference type="PROSITE" id="PS50943">
    <property type="entry name" value="HTH_CROC1"/>
    <property type="match status" value="1"/>
</dbReference>
<dbReference type="InterPro" id="IPR039060">
    <property type="entry name" value="Antitox_HigA"/>
</dbReference>
<reference evidence="2 3" key="1">
    <citation type="submission" date="2022-06" db="EMBL/GenBank/DDBJ databases">
        <title>Acetobacer genomes from food samples.</title>
        <authorList>
            <person name="Sombolestani A."/>
        </authorList>
    </citation>
    <scope>NUCLEOTIDE SEQUENCE [LARGE SCALE GENOMIC DNA]</scope>
    <source>
        <strain evidence="2 3">R-83285</strain>
    </source>
</reference>
<dbReference type="PANTHER" id="PTHR40455:SF1">
    <property type="entry name" value="ANTITOXIN HIGA"/>
    <property type="match status" value="1"/>
</dbReference>
<gene>
    <name evidence="2" type="ORF">NKW50_14020</name>
</gene>
<comment type="caution">
    <text evidence="2">The sequence shown here is derived from an EMBL/GenBank/DDBJ whole genome shotgun (WGS) entry which is preliminary data.</text>
</comment>
<organism evidence="2 3">
    <name type="scientific">Acetobacter lambici</name>
    <dbReference type="NCBI Taxonomy" id="1332824"/>
    <lineage>
        <taxon>Bacteria</taxon>
        <taxon>Pseudomonadati</taxon>
        <taxon>Pseudomonadota</taxon>
        <taxon>Alphaproteobacteria</taxon>
        <taxon>Acetobacterales</taxon>
        <taxon>Acetobacteraceae</taxon>
        <taxon>Acetobacter</taxon>
    </lineage>
</organism>
<dbReference type="Gene3D" id="1.10.260.40">
    <property type="entry name" value="lambda repressor-like DNA-binding domains"/>
    <property type="match status" value="1"/>
</dbReference>
<feature type="domain" description="HTH cro/C1-type" evidence="1">
    <location>
        <begin position="65"/>
        <end position="118"/>
    </location>
</feature>
<evidence type="ECO:0000259" key="1">
    <source>
        <dbReference type="PROSITE" id="PS50943"/>
    </source>
</evidence>
<evidence type="ECO:0000313" key="3">
    <source>
        <dbReference type="Proteomes" id="UP001523528"/>
    </source>
</evidence>
<accession>A0ABT1F6F8</accession>
<dbReference type="PANTHER" id="PTHR40455">
    <property type="entry name" value="ANTITOXIN HIGA"/>
    <property type="match status" value="1"/>
</dbReference>
<dbReference type="EMBL" id="JAMYZZ010000046">
    <property type="protein sequence ID" value="MCP1259708.1"/>
    <property type="molecule type" value="Genomic_DNA"/>
</dbReference>
<name>A0ABT1F6F8_9PROT</name>
<proteinExistence type="predicted"/>